<accession>A0A918YU27</accession>
<dbReference type="Proteomes" id="UP000655443">
    <property type="component" value="Unassembled WGS sequence"/>
</dbReference>
<evidence type="ECO:0000313" key="3">
    <source>
        <dbReference type="Proteomes" id="UP000655443"/>
    </source>
</evidence>
<feature type="region of interest" description="Disordered" evidence="1">
    <location>
        <begin position="1"/>
        <end position="29"/>
    </location>
</feature>
<reference evidence="2" key="2">
    <citation type="submission" date="2020-09" db="EMBL/GenBank/DDBJ databases">
        <authorList>
            <person name="Sun Q."/>
            <person name="Ohkuma M."/>
        </authorList>
    </citation>
    <scope>NUCLEOTIDE SEQUENCE</scope>
    <source>
        <strain evidence="2">JCM 4714</strain>
    </source>
</reference>
<dbReference type="AlphaFoldDB" id="A0A918YU27"/>
<evidence type="ECO:0000313" key="2">
    <source>
        <dbReference type="EMBL" id="GHE15159.1"/>
    </source>
</evidence>
<keyword evidence="3" id="KW-1185">Reference proteome</keyword>
<proteinExistence type="predicted"/>
<dbReference type="EMBL" id="BMVG01000059">
    <property type="protein sequence ID" value="GHE15159.1"/>
    <property type="molecule type" value="Genomic_DNA"/>
</dbReference>
<organism evidence="2 3">
    <name type="scientific">Streptomyces alanosinicus</name>
    <dbReference type="NCBI Taxonomy" id="68171"/>
    <lineage>
        <taxon>Bacteria</taxon>
        <taxon>Bacillati</taxon>
        <taxon>Actinomycetota</taxon>
        <taxon>Actinomycetes</taxon>
        <taxon>Kitasatosporales</taxon>
        <taxon>Streptomycetaceae</taxon>
        <taxon>Streptomyces</taxon>
    </lineage>
</organism>
<evidence type="ECO:0000256" key="1">
    <source>
        <dbReference type="SAM" id="MobiDB-lite"/>
    </source>
</evidence>
<sequence>MTADRSRITRMTCHTAGEQARSQQTRMPGDRFRVHWPKQRGVVLASAPGFASRHAIDPALRQS</sequence>
<gene>
    <name evidence="2" type="ORF">GCM10010339_88890</name>
</gene>
<reference evidence="2" key="1">
    <citation type="journal article" date="2014" name="Int. J. Syst. Evol. Microbiol.">
        <title>Complete genome sequence of Corynebacterium casei LMG S-19264T (=DSM 44701T), isolated from a smear-ripened cheese.</title>
        <authorList>
            <consortium name="US DOE Joint Genome Institute (JGI-PGF)"/>
            <person name="Walter F."/>
            <person name="Albersmeier A."/>
            <person name="Kalinowski J."/>
            <person name="Ruckert C."/>
        </authorList>
    </citation>
    <scope>NUCLEOTIDE SEQUENCE</scope>
    <source>
        <strain evidence="2">JCM 4714</strain>
    </source>
</reference>
<name>A0A918YU27_9ACTN</name>
<comment type="caution">
    <text evidence="2">The sequence shown here is derived from an EMBL/GenBank/DDBJ whole genome shotgun (WGS) entry which is preliminary data.</text>
</comment>
<protein>
    <submittedName>
        <fullName evidence="2">Uncharacterized protein</fullName>
    </submittedName>
</protein>